<organism evidence="1 2">
    <name type="scientific">Actinoplanes couchii</name>
    <dbReference type="NCBI Taxonomy" id="403638"/>
    <lineage>
        <taxon>Bacteria</taxon>
        <taxon>Bacillati</taxon>
        <taxon>Actinomycetota</taxon>
        <taxon>Actinomycetes</taxon>
        <taxon>Micromonosporales</taxon>
        <taxon>Micromonosporaceae</taxon>
        <taxon>Actinoplanes</taxon>
    </lineage>
</organism>
<evidence type="ECO:0000313" key="1">
    <source>
        <dbReference type="EMBL" id="GID60286.1"/>
    </source>
</evidence>
<proteinExistence type="predicted"/>
<protein>
    <recommendedName>
        <fullName evidence="3">HEAT repeat domain-containing protein</fullName>
    </recommendedName>
</protein>
<evidence type="ECO:0000313" key="2">
    <source>
        <dbReference type="Proteomes" id="UP000612282"/>
    </source>
</evidence>
<evidence type="ECO:0008006" key="3">
    <source>
        <dbReference type="Google" id="ProtNLM"/>
    </source>
</evidence>
<name>A0ABQ3XP46_9ACTN</name>
<reference evidence="1 2" key="1">
    <citation type="submission" date="2021-01" db="EMBL/GenBank/DDBJ databases">
        <title>Whole genome shotgun sequence of Actinoplanes couchii NBRC 106145.</title>
        <authorList>
            <person name="Komaki H."/>
            <person name="Tamura T."/>
        </authorList>
    </citation>
    <scope>NUCLEOTIDE SEQUENCE [LARGE SCALE GENOMIC DNA]</scope>
    <source>
        <strain evidence="1 2">NBRC 106145</strain>
    </source>
</reference>
<comment type="caution">
    <text evidence="1">The sequence shown here is derived from an EMBL/GenBank/DDBJ whole genome shotgun (WGS) entry which is preliminary data.</text>
</comment>
<dbReference type="RefSeq" id="WP_203807158.1">
    <property type="nucleotide sequence ID" value="NZ_BAAAQE010000105.1"/>
</dbReference>
<dbReference type="Proteomes" id="UP000612282">
    <property type="component" value="Unassembled WGS sequence"/>
</dbReference>
<dbReference type="EMBL" id="BOMG01000105">
    <property type="protein sequence ID" value="GID60286.1"/>
    <property type="molecule type" value="Genomic_DNA"/>
</dbReference>
<keyword evidence="2" id="KW-1185">Reference proteome</keyword>
<gene>
    <name evidence="1" type="ORF">Aco03nite_086900</name>
</gene>
<sequence>MANQLNLDEVVHRSKEGTVSKAELARVAEALKAPEGGDLYRLLYILLRTGAKEYEDLLASYIDYSADSQSAALVLGSLCTQWGRFDRYRDRVVEALAGVPWDFMDDLKRSAISATGEYLMVSSDRSLLERLVGHAESYRDDLIGKFAVEALARALGEPASVAVFPRDETEGALWANKIIDRAKKRLTRERAAH</sequence>
<accession>A0ABQ3XP46</accession>